<organism evidence="1">
    <name type="scientific">Arundo donax</name>
    <name type="common">Giant reed</name>
    <name type="synonym">Donax arundinaceus</name>
    <dbReference type="NCBI Taxonomy" id="35708"/>
    <lineage>
        <taxon>Eukaryota</taxon>
        <taxon>Viridiplantae</taxon>
        <taxon>Streptophyta</taxon>
        <taxon>Embryophyta</taxon>
        <taxon>Tracheophyta</taxon>
        <taxon>Spermatophyta</taxon>
        <taxon>Magnoliopsida</taxon>
        <taxon>Liliopsida</taxon>
        <taxon>Poales</taxon>
        <taxon>Poaceae</taxon>
        <taxon>PACMAD clade</taxon>
        <taxon>Arundinoideae</taxon>
        <taxon>Arundineae</taxon>
        <taxon>Arundo</taxon>
    </lineage>
</organism>
<reference evidence="1" key="2">
    <citation type="journal article" date="2015" name="Data Brief">
        <title>Shoot transcriptome of the giant reed, Arundo donax.</title>
        <authorList>
            <person name="Barrero R.A."/>
            <person name="Guerrero F.D."/>
            <person name="Moolhuijzen P."/>
            <person name="Goolsby J.A."/>
            <person name="Tidwell J."/>
            <person name="Bellgard S.E."/>
            <person name="Bellgard M.I."/>
        </authorList>
    </citation>
    <scope>NUCLEOTIDE SEQUENCE</scope>
    <source>
        <tissue evidence="1">Shoot tissue taken approximately 20 cm above the soil surface</tissue>
    </source>
</reference>
<proteinExistence type="predicted"/>
<reference evidence="1" key="1">
    <citation type="submission" date="2014-09" db="EMBL/GenBank/DDBJ databases">
        <authorList>
            <person name="Magalhaes I.L.F."/>
            <person name="Oliveira U."/>
            <person name="Santos F.R."/>
            <person name="Vidigal T.H.D.A."/>
            <person name="Brescovit A.D."/>
            <person name="Santos A.J."/>
        </authorList>
    </citation>
    <scope>NUCLEOTIDE SEQUENCE</scope>
    <source>
        <tissue evidence="1">Shoot tissue taken approximately 20 cm above the soil surface</tissue>
    </source>
</reference>
<dbReference type="AlphaFoldDB" id="A0A0A9B394"/>
<dbReference type="EMBL" id="GBRH01242300">
    <property type="protein sequence ID" value="JAD55595.1"/>
    <property type="molecule type" value="Transcribed_RNA"/>
</dbReference>
<protein>
    <submittedName>
        <fullName evidence="1">Uncharacterized protein</fullName>
    </submittedName>
</protein>
<accession>A0A0A9B394</accession>
<sequence length="16" mass="1820">MARHLEEPQLHCGLAD</sequence>
<evidence type="ECO:0000313" key="1">
    <source>
        <dbReference type="EMBL" id="JAD55595.1"/>
    </source>
</evidence>
<name>A0A0A9B394_ARUDO</name>